<evidence type="ECO:0000256" key="2">
    <source>
        <dbReference type="ARBA" id="ARBA00022475"/>
    </source>
</evidence>
<protein>
    <submittedName>
        <fullName evidence="7">Flippase-like domain-containing protein</fullName>
    </submittedName>
</protein>
<dbReference type="AlphaFoldDB" id="A0A936TEW6"/>
<gene>
    <name evidence="7" type="ORF">IPN02_18300</name>
</gene>
<evidence type="ECO:0000256" key="5">
    <source>
        <dbReference type="ARBA" id="ARBA00023136"/>
    </source>
</evidence>
<feature type="transmembrane region" description="Helical" evidence="6">
    <location>
        <begin position="201"/>
        <end position="224"/>
    </location>
</feature>
<proteinExistence type="predicted"/>
<dbReference type="Pfam" id="PF03706">
    <property type="entry name" value="LPG_synthase_TM"/>
    <property type="match status" value="1"/>
</dbReference>
<feature type="transmembrane region" description="Helical" evidence="6">
    <location>
        <begin position="122"/>
        <end position="146"/>
    </location>
</feature>
<name>A0A936TEW6_9ACTN</name>
<dbReference type="GO" id="GO:0005886">
    <property type="term" value="C:plasma membrane"/>
    <property type="evidence" value="ECO:0007669"/>
    <property type="project" value="UniProtKB-SubCell"/>
</dbReference>
<evidence type="ECO:0000256" key="3">
    <source>
        <dbReference type="ARBA" id="ARBA00022692"/>
    </source>
</evidence>
<dbReference type="InterPro" id="IPR022791">
    <property type="entry name" value="L-PG_synthase/AglD"/>
</dbReference>
<evidence type="ECO:0000256" key="1">
    <source>
        <dbReference type="ARBA" id="ARBA00004651"/>
    </source>
</evidence>
<keyword evidence="3 6" id="KW-0812">Transmembrane</keyword>
<dbReference type="Proteomes" id="UP000727993">
    <property type="component" value="Unassembled WGS sequence"/>
</dbReference>
<feature type="transmembrane region" description="Helical" evidence="6">
    <location>
        <begin position="230"/>
        <end position="250"/>
    </location>
</feature>
<organism evidence="7 8">
    <name type="scientific">Candidatus Neomicrothrix subdominans</name>
    <dbReference type="NCBI Taxonomy" id="2954438"/>
    <lineage>
        <taxon>Bacteria</taxon>
        <taxon>Bacillati</taxon>
        <taxon>Actinomycetota</taxon>
        <taxon>Acidimicrobiia</taxon>
        <taxon>Acidimicrobiales</taxon>
        <taxon>Microthrixaceae</taxon>
        <taxon>Candidatus Neomicrothrix</taxon>
    </lineage>
</organism>
<dbReference type="EMBL" id="JADJZA010000010">
    <property type="protein sequence ID" value="MBK9298738.1"/>
    <property type="molecule type" value="Genomic_DNA"/>
</dbReference>
<keyword evidence="2" id="KW-1003">Cell membrane</keyword>
<comment type="subcellular location">
    <subcellularLocation>
        <location evidence="1">Cell membrane</location>
        <topology evidence="1">Multi-pass membrane protein</topology>
    </subcellularLocation>
</comment>
<evidence type="ECO:0000313" key="7">
    <source>
        <dbReference type="EMBL" id="MBK9298738.1"/>
    </source>
</evidence>
<keyword evidence="5 6" id="KW-0472">Membrane</keyword>
<evidence type="ECO:0000256" key="4">
    <source>
        <dbReference type="ARBA" id="ARBA00022989"/>
    </source>
</evidence>
<comment type="caution">
    <text evidence="7">The sequence shown here is derived from an EMBL/GenBank/DDBJ whole genome shotgun (WGS) entry which is preliminary data.</text>
</comment>
<evidence type="ECO:0000313" key="8">
    <source>
        <dbReference type="Proteomes" id="UP000727993"/>
    </source>
</evidence>
<keyword evidence="4 6" id="KW-1133">Transmembrane helix</keyword>
<accession>A0A936TEW6</accession>
<reference evidence="7 8" key="1">
    <citation type="submission" date="2020-10" db="EMBL/GenBank/DDBJ databases">
        <title>Connecting structure to function with the recovery of over 1000 high-quality activated sludge metagenome-assembled genomes encoding full-length rRNA genes using long-read sequencing.</title>
        <authorList>
            <person name="Singleton C.M."/>
            <person name="Petriglieri F."/>
            <person name="Kristensen J.M."/>
            <person name="Kirkegaard R.H."/>
            <person name="Michaelsen T.Y."/>
            <person name="Andersen M.H."/>
            <person name="Karst S.M."/>
            <person name="Dueholm M.S."/>
            <person name="Nielsen P.H."/>
            <person name="Albertsen M."/>
        </authorList>
    </citation>
    <scope>NUCLEOTIDE SEQUENCE [LARGE SCALE GENOMIC DNA]</scope>
    <source>
        <strain evidence="7">Lyne_18-Q3-R50-59_MAXAC.006</strain>
    </source>
</reference>
<evidence type="ECO:0000256" key="6">
    <source>
        <dbReference type="SAM" id="Phobius"/>
    </source>
</evidence>
<feature type="transmembrane region" description="Helical" evidence="6">
    <location>
        <begin position="158"/>
        <end position="180"/>
    </location>
</feature>
<feature type="transmembrane region" description="Helical" evidence="6">
    <location>
        <begin position="48"/>
        <end position="74"/>
    </location>
</feature>
<sequence length="309" mass="31916">MPTPRLRRLPRWSMPVLGAAIAALAIAFVVRSLGQDWDRISEAFSDMAIVPAVLALVIAVAAMSAIGALWGVVLTERGAPTPPSTALRWYFVGELGKYIPGGIWPVLGRSELARRSGAQASAAYASTIVSLLYLYGAAVLTVAGVAPWLDNLPLWSRVILIAGGVAVIGALHPTIGAWVFARLAAISGRPLDIPSPPWGRAVVTVIAYVPAWLLIGTVSWALGVGLGFDVAPVALVGATVAAWLAGFLAIPVPGGAGVREAVFVLLCGLPRAEAAAIAVAARVVFVGVDVAGFAVSAPLLRWLRASTGE</sequence>